<proteinExistence type="predicted"/>
<evidence type="ECO:0000313" key="3">
    <source>
        <dbReference type="EMBL" id="GLD30868.1"/>
    </source>
</evidence>
<keyword evidence="1" id="KW-0812">Transmembrane</keyword>
<feature type="transmembrane region" description="Helical" evidence="1">
    <location>
        <begin position="168"/>
        <end position="188"/>
    </location>
</feature>
<feature type="transmembrane region" description="Helical" evidence="1">
    <location>
        <begin position="12"/>
        <end position="37"/>
    </location>
</feature>
<dbReference type="AlphaFoldDB" id="A0A9P3Q4R1"/>
<organism evidence="3 4">
    <name type="scientific">Mycobacterium kiyosense</name>
    <dbReference type="NCBI Taxonomy" id="2871094"/>
    <lineage>
        <taxon>Bacteria</taxon>
        <taxon>Bacillati</taxon>
        <taxon>Actinomycetota</taxon>
        <taxon>Actinomycetes</taxon>
        <taxon>Mycobacteriales</taxon>
        <taxon>Mycobacteriaceae</taxon>
        <taxon>Mycobacterium</taxon>
    </lineage>
</organism>
<evidence type="ECO:0000313" key="2">
    <source>
        <dbReference type="EMBL" id="GLB81911.1"/>
    </source>
</evidence>
<feature type="transmembrane region" description="Helical" evidence="1">
    <location>
        <begin position="137"/>
        <end position="161"/>
    </location>
</feature>
<dbReference type="RefSeq" id="WP_236979728.1">
    <property type="nucleotide sequence ID" value="NZ_BRXE01000007.1"/>
</dbReference>
<dbReference type="EMBL" id="BRXE01000007">
    <property type="protein sequence ID" value="GLB81911.1"/>
    <property type="molecule type" value="Genomic_DNA"/>
</dbReference>
<dbReference type="PROSITE" id="PS51257">
    <property type="entry name" value="PROKAR_LIPOPROTEIN"/>
    <property type="match status" value="1"/>
</dbReference>
<evidence type="ECO:0000256" key="1">
    <source>
        <dbReference type="SAM" id="Phobius"/>
    </source>
</evidence>
<dbReference type="Proteomes" id="UP001165663">
    <property type="component" value="Unassembled WGS sequence"/>
</dbReference>
<keyword evidence="4" id="KW-1185">Reference proteome</keyword>
<dbReference type="InterPro" id="IPR009339">
    <property type="entry name" value="DUF998"/>
</dbReference>
<sequence length="229" mass="23808">MLTVDPRHRHMTTAAMLGAGVPAGILVTATSCLLAALRPGFDVRHHANSLLVLGDWGWVQTLDFIVYGVLLVAFGIGIGRAVWPQRSGIIAAAGIAVYGLGAGVVVGFNAPTPAFGFPPGSTTGYPGYDTVDTSTKIHGIGGMIGFLAVTVACFAFARYFARTGRPGWSVLSGLVATAVLAVCAYLGASASAATDTFNYLPTWVVSVMLWLYVSAVAGRLLADFRGGRR</sequence>
<accession>A0A9P3Q4R1</accession>
<feature type="transmembrane region" description="Helical" evidence="1">
    <location>
        <begin position="57"/>
        <end position="77"/>
    </location>
</feature>
<dbReference type="GeneID" id="83628778"/>
<dbReference type="EMBL" id="BRZI01000018">
    <property type="protein sequence ID" value="GLD30868.1"/>
    <property type="molecule type" value="Genomic_DNA"/>
</dbReference>
<dbReference type="Pfam" id="PF06197">
    <property type="entry name" value="DUF998"/>
    <property type="match status" value="1"/>
</dbReference>
<reference evidence="3" key="1">
    <citation type="submission" date="2022-08" db="EMBL/GenBank/DDBJ databases">
        <title>Mycobacterium kiyosense sp. nov., scotochromogenic slow-glowing species isolated from respiratory specimens.</title>
        <authorList>
            <person name="Fukano H."/>
            <person name="Kazumi Y."/>
            <person name="Sakagami N."/>
            <person name="Ato M."/>
            <person name="Mitarai S."/>
            <person name="Hoshino Y."/>
        </authorList>
    </citation>
    <scope>NUCLEOTIDE SEQUENCE</scope>
    <source>
        <strain evidence="3">1413</strain>
        <strain evidence="2">SRL2020-028</strain>
    </source>
</reference>
<evidence type="ECO:0000313" key="4">
    <source>
        <dbReference type="Proteomes" id="UP001064782"/>
    </source>
</evidence>
<feature type="transmembrane region" description="Helical" evidence="1">
    <location>
        <begin position="89"/>
        <end position="110"/>
    </location>
</feature>
<gene>
    <name evidence="3" type="ORF">Mkiyose1413_27510</name>
    <name evidence="2" type="ORF">SRL2020028_11670</name>
</gene>
<feature type="transmembrane region" description="Helical" evidence="1">
    <location>
        <begin position="200"/>
        <end position="222"/>
    </location>
</feature>
<keyword evidence="1" id="KW-1133">Transmembrane helix</keyword>
<protein>
    <recommendedName>
        <fullName evidence="5">DUF998 domain-containing protein</fullName>
    </recommendedName>
</protein>
<comment type="caution">
    <text evidence="3">The sequence shown here is derived from an EMBL/GenBank/DDBJ whole genome shotgun (WGS) entry which is preliminary data.</text>
</comment>
<evidence type="ECO:0008006" key="5">
    <source>
        <dbReference type="Google" id="ProtNLM"/>
    </source>
</evidence>
<dbReference type="Proteomes" id="UP001064782">
    <property type="component" value="Unassembled WGS sequence"/>
</dbReference>
<name>A0A9P3Q4R1_9MYCO</name>
<keyword evidence="1" id="KW-0472">Membrane</keyword>